<comment type="similarity">
    <text evidence="1">Belongs to the phD/YefM antitoxin family.</text>
</comment>
<sequence>MMSLEDYNAMQETTCLLRSPANTRNLLESITELEADKRTEQVLIE</sequence>
<reference evidence="2 3" key="1">
    <citation type="journal article" date="2013" name="Genome Announc.">
        <title>Complete Genome Sequence of Glaciecola psychrophila Strain 170T.</title>
        <authorList>
            <person name="Yin J."/>
            <person name="Chen J."/>
            <person name="Liu G."/>
            <person name="Yu Y."/>
            <person name="Song L."/>
            <person name="Wang X."/>
            <person name="Qu X."/>
        </authorList>
    </citation>
    <scope>NUCLEOTIDE SEQUENCE [LARGE SCALE GENOMIC DNA]</scope>
    <source>
        <strain evidence="2 3">170</strain>
    </source>
</reference>
<evidence type="ECO:0000313" key="3">
    <source>
        <dbReference type="Proteomes" id="UP000011864"/>
    </source>
</evidence>
<name>M4RMA3_9ALTE</name>
<organism evidence="2 3">
    <name type="scientific">Paraglaciecola psychrophila 170</name>
    <dbReference type="NCBI Taxonomy" id="1129794"/>
    <lineage>
        <taxon>Bacteria</taxon>
        <taxon>Pseudomonadati</taxon>
        <taxon>Pseudomonadota</taxon>
        <taxon>Gammaproteobacteria</taxon>
        <taxon>Alteromonadales</taxon>
        <taxon>Alteromonadaceae</taxon>
        <taxon>Paraglaciecola</taxon>
    </lineage>
</organism>
<gene>
    <name evidence="2" type="ORF">C427_2651</name>
</gene>
<evidence type="ECO:0000256" key="1">
    <source>
        <dbReference type="ARBA" id="ARBA00009981"/>
    </source>
</evidence>
<dbReference type="SUPFAM" id="SSF143120">
    <property type="entry name" value="YefM-like"/>
    <property type="match status" value="1"/>
</dbReference>
<dbReference type="HOGENOM" id="CLU_216913_0_0_6"/>
<proteinExistence type="inferred from homology"/>
<dbReference type="PATRIC" id="fig|1129794.4.peg.2630"/>
<keyword evidence="3" id="KW-1185">Reference proteome</keyword>
<dbReference type="STRING" id="1129794.C427_2651"/>
<protein>
    <submittedName>
        <fullName evidence="2">Prevent-host-death family protein</fullName>
    </submittedName>
</protein>
<evidence type="ECO:0000313" key="2">
    <source>
        <dbReference type="EMBL" id="AGH44760.1"/>
    </source>
</evidence>
<dbReference type="InterPro" id="IPR036165">
    <property type="entry name" value="YefM-like_sf"/>
</dbReference>
<accession>M4RMA3</accession>
<dbReference type="AlphaFoldDB" id="M4RMA3"/>
<dbReference type="EMBL" id="CP003837">
    <property type="protein sequence ID" value="AGH44760.1"/>
    <property type="molecule type" value="Genomic_DNA"/>
</dbReference>
<dbReference type="Gene3D" id="6.10.250.330">
    <property type="match status" value="1"/>
</dbReference>
<dbReference type="eggNOG" id="COG2161">
    <property type="taxonomic scope" value="Bacteria"/>
</dbReference>
<dbReference type="KEGG" id="gps:C427_2651"/>
<dbReference type="Proteomes" id="UP000011864">
    <property type="component" value="Chromosome"/>
</dbReference>